<evidence type="ECO:0000256" key="5">
    <source>
        <dbReference type="ARBA" id="ARBA00022723"/>
    </source>
</evidence>
<dbReference type="PANTHER" id="PTHR24282">
    <property type="entry name" value="CYTOCHROME P450 FAMILY MEMBER"/>
    <property type="match status" value="1"/>
</dbReference>
<evidence type="ECO:0000256" key="8">
    <source>
        <dbReference type="ARBA" id="ARBA00023004"/>
    </source>
</evidence>
<dbReference type="GO" id="GO:0004497">
    <property type="term" value="F:monooxygenase activity"/>
    <property type="evidence" value="ECO:0000318"/>
    <property type="project" value="GO_Central"/>
</dbReference>
<comment type="cofactor">
    <cofactor evidence="11">
        <name>heme</name>
        <dbReference type="ChEBI" id="CHEBI:30413"/>
    </cofactor>
</comment>
<dbReference type="AlphaFoldDB" id="A0A6P9EFS7"/>
<keyword evidence="6" id="KW-1133">Transmembrane helix</keyword>
<evidence type="ECO:0000256" key="10">
    <source>
        <dbReference type="ARBA" id="ARBA00023136"/>
    </source>
</evidence>
<keyword evidence="10" id="KW-0472">Membrane</keyword>
<evidence type="ECO:0000256" key="3">
    <source>
        <dbReference type="ARBA" id="ARBA00022617"/>
    </source>
</evidence>
<dbReference type="Gramene" id="Jr_Scaffold_732_00010_p1">
    <property type="protein sequence ID" value="cds.Jr_Scaffold_732_00010_p1"/>
    <property type="gene ID" value="Jr_Scaffold_732_00010"/>
</dbReference>
<proteinExistence type="inferred from homology"/>
<dbReference type="GO" id="GO:0005506">
    <property type="term" value="F:iron ion binding"/>
    <property type="evidence" value="ECO:0007669"/>
    <property type="project" value="InterPro"/>
</dbReference>
<evidence type="ECO:0000256" key="12">
    <source>
        <dbReference type="RuleBase" id="RU000461"/>
    </source>
</evidence>
<evidence type="ECO:0000256" key="9">
    <source>
        <dbReference type="ARBA" id="ARBA00023033"/>
    </source>
</evidence>
<sequence length="535" mass="61495">MFMFNIMEITFSMIVLSIITILVLRSAWRVLRWVWLKPKKLERHLREQGFGGNSYRILFGDLKESSRVINEARSMPMNFTHDIAPRAFPFFHQSFKSYGKNFFIWIGTTPMVNIMNPEQLKDILSKNYSFRKPDANPLAKLLATGLASYDAEKWAKHRRIINPAFHLEKLKNVLPGFHQSCNDMISKWGSLVSKETGLVELDVWPYLQNLSSDVISRAAFGSSYEEGRMIFELQRELAELAIKSVQSIYIPGWRFLPTKTNKRMKEIDRQIQASLKSIINKRENATKVGGAINEDLLGILVESNLKEIQENENNKKEIQENENNKNIGMSLKDVIEECKLFYFAGQETTSVLLVWTMVLLSKYPNWQARAREEVLHVFGKEKPDLDGLNHLKVVTMILYEVLRLYPPVVALNRVVHEDTKLGSLSLPAGVQVFVLIILIHHDRELWGDDADEFKPERFSDGVLKATKGQVSFFPFGWGPRICIGQNFAMIEAKMALSIILQRFYFELSPSYTHAPSTLITLQPQYGAHIILHSVK</sequence>
<dbReference type="Pfam" id="PF00067">
    <property type="entry name" value="p450"/>
    <property type="match status" value="1"/>
</dbReference>
<dbReference type="PRINTS" id="PR00463">
    <property type="entry name" value="EP450I"/>
</dbReference>
<keyword evidence="5 11" id="KW-0479">Metal-binding</keyword>
<dbReference type="GeneID" id="109017108"/>
<gene>
    <name evidence="14" type="primary">LOC109017108</name>
</gene>
<keyword evidence="9 12" id="KW-0503">Monooxygenase</keyword>
<dbReference type="KEGG" id="jre:109017108"/>
<keyword evidence="8 11" id="KW-0408">Iron</keyword>
<dbReference type="SUPFAM" id="SSF48264">
    <property type="entry name" value="Cytochrome P450"/>
    <property type="match status" value="1"/>
</dbReference>
<dbReference type="GO" id="GO:0020037">
    <property type="term" value="F:heme binding"/>
    <property type="evidence" value="ECO:0007669"/>
    <property type="project" value="InterPro"/>
</dbReference>
<dbReference type="FunFam" id="1.10.630.10:FF:000029">
    <property type="entry name" value="Cytochrome P450 734A1"/>
    <property type="match status" value="1"/>
</dbReference>
<dbReference type="RefSeq" id="XP_035543088.1">
    <property type="nucleotide sequence ID" value="XM_035687195.1"/>
</dbReference>
<evidence type="ECO:0000313" key="13">
    <source>
        <dbReference type="Proteomes" id="UP000235220"/>
    </source>
</evidence>
<dbReference type="CDD" id="cd20642">
    <property type="entry name" value="CYP72"/>
    <property type="match status" value="1"/>
</dbReference>
<name>A0A6P9EFS7_JUGRE</name>
<dbReference type="Gene3D" id="1.10.630.10">
    <property type="entry name" value="Cytochrome P450"/>
    <property type="match status" value="1"/>
</dbReference>
<keyword evidence="13" id="KW-1185">Reference proteome</keyword>
<reference evidence="14" key="1">
    <citation type="submission" date="2025-08" db="UniProtKB">
        <authorList>
            <consortium name="RefSeq"/>
        </authorList>
    </citation>
    <scope>IDENTIFICATION</scope>
    <source>
        <tissue evidence="14">Leaves</tissue>
    </source>
</reference>
<organism evidence="13 14">
    <name type="scientific">Juglans regia</name>
    <name type="common">English walnut</name>
    <dbReference type="NCBI Taxonomy" id="51240"/>
    <lineage>
        <taxon>Eukaryota</taxon>
        <taxon>Viridiplantae</taxon>
        <taxon>Streptophyta</taxon>
        <taxon>Embryophyta</taxon>
        <taxon>Tracheophyta</taxon>
        <taxon>Spermatophyta</taxon>
        <taxon>Magnoliopsida</taxon>
        <taxon>eudicotyledons</taxon>
        <taxon>Gunneridae</taxon>
        <taxon>Pentapetalae</taxon>
        <taxon>rosids</taxon>
        <taxon>fabids</taxon>
        <taxon>Fagales</taxon>
        <taxon>Juglandaceae</taxon>
        <taxon>Juglans</taxon>
    </lineage>
</organism>
<dbReference type="PROSITE" id="PS00086">
    <property type="entry name" value="CYTOCHROME_P450"/>
    <property type="match status" value="1"/>
</dbReference>
<feature type="binding site" description="axial binding residue" evidence="11">
    <location>
        <position position="482"/>
    </location>
    <ligand>
        <name>heme</name>
        <dbReference type="ChEBI" id="CHEBI:30413"/>
    </ligand>
    <ligandPart>
        <name>Fe</name>
        <dbReference type="ChEBI" id="CHEBI:18248"/>
    </ligandPart>
</feature>
<dbReference type="InterPro" id="IPR001128">
    <property type="entry name" value="Cyt_P450"/>
</dbReference>
<evidence type="ECO:0000256" key="6">
    <source>
        <dbReference type="ARBA" id="ARBA00022989"/>
    </source>
</evidence>
<evidence type="ECO:0000313" key="14">
    <source>
        <dbReference type="RefSeq" id="XP_035543088.1"/>
    </source>
</evidence>
<protein>
    <submittedName>
        <fullName evidence="14">Cytochrome P450 CYP72A219-like isoform X1</fullName>
    </submittedName>
</protein>
<dbReference type="GO" id="GO:0016020">
    <property type="term" value="C:membrane"/>
    <property type="evidence" value="ECO:0007669"/>
    <property type="project" value="UniProtKB-SubCell"/>
</dbReference>
<dbReference type="InterPro" id="IPR050665">
    <property type="entry name" value="Cytochrome_P450_Monooxygen"/>
</dbReference>
<dbReference type="FunCoup" id="A0A6P9EFS7">
    <property type="interactions" value="1028"/>
</dbReference>
<dbReference type="PRINTS" id="PR00385">
    <property type="entry name" value="P450"/>
</dbReference>
<evidence type="ECO:0000256" key="4">
    <source>
        <dbReference type="ARBA" id="ARBA00022692"/>
    </source>
</evidence>
<keyword evidence="4" id="KW-0812">Transmembrane</keyword>
<dbReference type="Proteomes" id="UP000235220">
    <property type="component" value="Unplaced"/>
</dbReference>
<dbReference type="InterPro" id="IPR036396">
    <property type="entry name" value="Cyt_P450_sf"/>
</dbReference>
<accession>A0A6P9EFS7</accession>
<keyword evidence="3 11" id="KW-0349">Heme</keyword>
<dbReference type="InterPro" id="IPR002401">
    <property type="entry name" value="Cyt_P450_E_grp-I"/>
</dbReference>
<dbReference type="OrthoDB" id="1470350at2759"/>
<evidence type="ECO:0000256" key="11">
    <source>
        <dbReference type="PIRSR" id="PIRSR602401-1"/>
    </source>
</evidence>
<dbReference type="InterPro" id="IPR017972">
    <property type="entry name" value="Cyt_P450_CS"/>
</dbReference>
<comment type="similarity">
    <text evidence="2 12">Belongs to the cytochrome P450 family.</text>
</comment>
<evidence type="ECO:0000256" key="7">
    <source>
        <dbReference type="ARBA" id="ARBA00023002"/>
    </source>
</evidence>
<evidence type="ECO:0000256" key="2">
    <source>
        <dbReference type="ARBA" id="ARBA00010617"/>
    </source>
</evidence>
<comment type="subcellular location">
    <subcellularLocation>
        <location evidence="1">Membrane</location>
        <topology evidence="1">Single-pass membrane protein</topology>
    </subcellularLocation>
</comment>
<dbReference type="GO" id="GO:0016705">
    <property type="term" value="F:oxidoreductase activity, acting on paired donors, with incorporation or reduction of molecular oxygen"/>
    <property type="evidence" value="ECO:0007669"/>
    <property type="project" value="InterPro"/>
</dbReference>
<keyword evidence="7 12" id="KW-0560">Oxidoreductase</keyword>
<dbReference type="PANTHER" id="PTHR24282:SF255">
    <property type="entry name" value="CYTOCHROME P450 72A11-RELATED"/>
    <property type="match status" value="1"/>
</dbReference>
<evidence type="ECO:0000256" key="1">
    <source>
        <dbReference type="ARBA" id="ARBA00004167"/>
    </source>
</evidence>